<accession>A0A2K8UBP5</accession>
<dbReference type="InterPro" id="IPR004919">
    <property type="entry name" value="GmrSD_N"/>
</dbReference>
<dbReference type="RefSeq" id="WP_100920669.1">
    <property type="nucleotide sequence ID" value="NZ_CP020370.1"/>
</dbReference>
<proteinExistence type="predicted"/>
<sequence>MPWFDERGIEEVGLFDVRKAYSNKTLMLPLYQRNAVWSEGRICVLWDSLLRGFPLPSFLLTRGNGTSRRLSENGVIGTVIEKIENKYFDVLDGQQRLAAIIAGIEPNPSIRLWIDLAPPSGAAHPLRFNYWLHPCTKIFPFGFHMLASGEHDFEAPSDRTLREIWRAIQPIGDLQGKDYYQLPLGRTFPWEAKCPVPLADCLGLCHLQDLELALEIRVLVREHQQAMHIFNRPTLTEDEIQALDLAPLTRGLRRVKNAKLALQLICLENIIEQGEGEYEDVSYEIFQRIGRGGVSITPRQLAVSKLMLMLGKPGHDALAGFQRSYYGQMIEAEDVIHALTRVALASALANNPVANNHETADDCDMLHLSAGRLHTIKSKHAEIWRKLENKLNDYCEPLNGANETRLSHGLTHIFDLLRFRPDTDAASNPNGFSLLQLSCSTDSEEGIAPITLHPLLLRELEFFNGEPPDIQQQDDMRRWILFANGITRARRDDALNRKVFDQVRNGPRFSFQAMNALVFDGVDENGRWRETLGFRWSEPTLNADQTVGDISRDHPLSLPTPRDMAVRSARRLLLRSGADSSVNRFLLMWNQRVGLEAMYGETAHEDIPALFGKGSPFEADHIVARNQLLGRGMTIDDAILQQGCSAFFGNDADVVNHFVRDWCFRKHLPSMQGNYRFWPKRLNRADRDDEVATKMDMEQILSHLQGHPLHDRFNQAQDASRPWRWSGIPPEDHVEWSPLPPHGRIWTADLVEQFIRCVLKREHFLYGNAYGFLTGNAVDELNCEGIID</sequence>
<dbReference type="AlphaFoldDB" id="A0A2K8UBP5"/>
<dbReference type="Pfam" id="PF03235">
    <property type="entry name" value="GmrSD_N"/>
    <property type="match status" value="1"/>
</dbReference>
<reference evidence="2 3" key="1">
    <citation type="submission" date="2017-03" db="EMBL/GenBank/DDBJ databases">
        <title>Complete genome sequence of Candidatus 'Thiodictyon syntrophicum' sp. nov. strain Cad16T, a photolithoautotroph purple sulfur bacterium isolated from an alpine meromictic lake.</title>
        <authorList>
            <person name="Luedin S.M."/>
            <person name="Pothier J.F."/>
            <person name="Danza F."/>
            <person name="Storelli N."/>
            <person name="Wittwer M."/>
            <person name="Tonolla M."/>
        </authorList>
    </citation>
    <scope>NUCLEOTIDE SEQUENCE [LARGE SCALE GENOMIC DNA]</scope>
    <source>
        <strain evidence="2 3">Cad16T</strain>
    </source>
</reference>
<name>A0A2K8UBP5_9GAMM</name>
<dbReference type="KEGG" id="tsy:THSYN_19785"/>
<evidence type="ECO:0000313" key="3">
    <source>
        <dbReference type="Proteomes" id="UP000232638"/>
    </source>
</evidence>
<evidence type="ECO:0000259" key="1">
    <source>
        <dbReference type="Pfam" id="PF03235"/>
    </source>
</evidence>
<evidence type="ECO:0000313" key="2">
    <source>
        <dbReference type="EMBL" id="AUB82965.1"/>
    </source>
</evidence>
<protein>
    <recommendedName>
        <fullName evidence="1">GmrSD restriction endonucleases N-terminal domain-containing protein</fullName>
    </recommendedName>
</protein>
<dbReference type="Proteomes" id="UP000232638">
    <property type="component" value="Chromosome"/>
</dbReference>
<keyword evidence="3" id="KW-1185">Reference proteome</keyword>
<feature type="domain" description="GmrSD restriction endonucleases N-terminal" evidence="1">
    <location>
        <begin position="20"/>
        <end position="105"/>
    </location>
</feature>
<gene>
    <name evidence="2" type="ORF">THSYN_19785</name>
</gene>
<organism evidence="2 3">
    <name type="scientific">Candidatus Thiodictyon syntrophicum</name>
    <dbReference type="NCBI Taxonomy" id="1166950"/>
    <lineage>
        <taxon>Bacteria</taxon>
        <taxon>Pseudomonadati</taxon>
        <taxon>Pseudomonadota</taxon>
        <taxon>Gammaproteobacteria</taxon>
        <taxon>Chromatiales</taxon>
        <taxon>Chromatiaceae</taxon>
        <taxon>Thiodictyon</taxon>
    </lineage>
</organism>
<dbReference type="EMBL" id="CP020370">
    <property type="protein sequence ID" value="AUB82965.1"/>
    <property type="molecule type" value="Genomic_DNA"/>
</dbReference>
<dbReference type="OrthoDB" id="9798761at2"/>